<name>G5HGR7_9FIRM</name>
<accession>G5HGR7</accession>
<gene>
    <name evidence="1" type="ORF">HMPREF9469_01836</name>
</gene>
<comment type="caution">
    <text evidence="1">The sequence shown here is derived from an EMBL/GenBank/DDBJ whole genome shotgun (WGS) entry which is preliminary data.</text>
</comment>
<dbReference type="AlphaFoldDB" id="G5HGR7"/>
<evidence type="ECO:0000313" key="2">
    <source>
        <dbReference type="Proteomes" id="UP000003763"/>
    </source>
</evidence>
<dbReference type="Proteomes" id="UP000003763">
    <property type="component" value="Unassembled WGS sequence"/>
</dbReference>
<dbReference type="EMBL" id="ADLJ01000014">
    <property type="protein sequence ID" value="EHE99267.1"/>
    <property type="molecule type" value="Genomic_DNA"/>
</dbReference>
<reference evidence="1 2" key="1">
    <citation type="submission" date="2011-08" db="EMBL/GenBank/DDBJ databases">
        <title>The Genome Sequence of Clostridium citroniae WAL-17108.</title>
        <authorList>
            <consortium name="The Broad Institute Genome Sequencing Platform"/>
            <person name="Earl A."/>
            <person name="Ward D."/>
            <person name="Feldgarden M."/>
            <person name="Gevers D."/>
            <person name="Finegold S.M."/>
            <person name="Summanen P.H."/>
            <person name="Molitoris D.R."/>
            <person name="Vaisanen M.L."/>
            <person name="Daigneault M."/>
            <person name="Allen-Vercoe E."/>
            <person name="Young S.K."/>
            <person name="Zeng Q."/>
            <person name="Gargeya S."/>
            <person name="Fitzgerald M."/>
            <person name="Haas B."/>
            <person name="Abouelleil A."/>
            <person name="Alvarado L."/>
            <person name="Arachchi H.M."/>
            <person name="Berlin A."/>
            <person name="Brown A."/>
            <person name="Chapman S.B."/>
            <person name="Chen Z."/>
            <person name="Dunbar C."/>
            <person name="Freedman E."/>
            <person name="Gearin G."/>
            <person name="Gellesch M."/>
            <person name="Goldberg J."/>
            <person name="Griggs A."/>
            <person name="Gujja S."/>
            <person name="Heiman D."/>
            <person name="Howarth C."/>
            <person name="Larson L."/>
            <person name="Lui A."/>
            <person name="MacDonald P.J.P."/>
            <person name="Montmayeur A."/>
            <person name="Murphy C."/>
            <person name="Neiman D."/>
            <person name="Pearson M."/>
            <person name="Priest M."/>
            <person name="Roberts A."/>
            <person name="Saif S."/>
            <person name="Shea T."/>
            <person name="Shenoy N."/>
            <person name="Sisk P."/>
            <person name="Stolte C."/>
            <person name="Sykes S."/>
            <person name="Wortman J."/>
            <person name="Nusbaum C."/>
            <person name="Birren B."/>
        </authorList>
    </citation>
    <scope>NUCLEOTIDE SEQUENCE [LARGE SCALE GENOMIC DNA]</scope>
    <source>
        <strain evidence="1 2">WAL-17108</strain>
    </source>
</reference>
<sequence>MKFIKNGGLYETDKSNECKISKITEDEKIMTISVVVPKDFNGTYCQKCPIWCDSISCSVIGICPLNDNQQY</sequence>
<dbReference type="HOGENOM" id="CLU_2732873_0_0_9"/>
<dbReference type="RefSeq" id="WP_007861223.1">
    <property type="nucleotide sequence ID" value="NZ_JH376420.1"/>
</dbReference>
<protein>
    <submittedName>
        <fullName evidence="1">Uncharacterized protein</fullName>
    </submittedName>
</protein>
<evidence type="ECO:0000313" key="1">
    <source>
        <dbReference type="EMBL" id="EHE99267.1"/>
    </source>
</evidence>
<proteinExistence type="predicted"/>
<organism evidence="1 2">
    <name type="scientific">[Clostridium] citroniae WAL-17108</name>
    <dbReference type="NCBI Taxonomy" id="742733"/>
    <lineage>
        <taxon>Bacteria</taxon>
        <taxon>Bacillati</taxon>
        <taxon>Bacillota</taxon>
        <taxon>Clostridia</taxon>
        <taxon>Lachnospirales</taxon>
        <taxon>Lachnospiraceae</taxon>
        <taxon>Enterocloster</taxon>
    </lineage>
</organism>